<proteinExistence type="predicted"/>
<sequence length="185" mass="19538">MCHHTGFSSSLSDFDYQKTFSSTVHRRRFLQGQAQEHRTEGLCSLILSNGASPFALAFEAMPVQSSSSPGMLPLPPVVERMERAGSPLSAFQPSDPYESLTYSSRQLRHSISNNLFGARTHSNIGGAGGGGGGAGGTAPADMSPGGGDATDGDQPSEYTFRRRNAIVEGSDDAPKADDFPNNSPK</sequence>
<keyword evidence="3" id="KW-1185">Reference proteome</keyword>
<dbReference type="EMBL" id="BQFW01000007">
    <property type="protein sequence ID" value="GJJ73008.1"/>
    <property type="molecule type" value="Genomic_DNA"/>
</dbReference>
<evidence type="ECO:0000256" key="1">
    <source>
        <dbReference type="SAM" id="MobiDB-lite"/>
    </source>
</evidence>
<gene>
    <name evidence="2" type="ORF">EMPS_05366</name>
</gene>
<organism evidence="2 3">
    <name type="scientific">Entomortierella parvispora</name>
    <dbReference type="NCBI Taxonomy" id="205924"/>
    <lineage>
        <taxon>Eukaryota</taxon>
        <taxon>Fungi</taxon>
        <taxon>Fungi incertae sedis</taxon>
        <taxon>Mucoromycota</taxon>
        <taxon>Mortierellomycotina</taxon>
        <taxon>Mortierellomycetes</taxon>
        <taxon>Mortierellales</taxon>
        <taxon>Mortierellaceae</taxon>
        <taxon>Entomortierella</taxon>
    </lineage>
</organism>
<name>A0A9P3HAW0_9FUNG</name>
<evidence type="ECO:0000313" key="2">
    <source>
        <dbReference type="EMBL" id="GJJ73008.1"/>
    </source>
</evidence>
<protein>
    <submittedName>
        <fullName evidence="2">Uncharacterized protein</fullName>
    </submittedName>
</protein>
<feature type="compositionally biased region" description="Gly residues" evidence="1">
    <location>
        <begin position="126"/>
        <end position="136"/>
    </location>
</feature>
<dbReference type="AlphaFoldDB" id="A0A9P3HAW0"/>
<dbReference type="Proteomes" id="UP000827284">
    <property type="component" value="Unassembled WGS sequence"/>
</dbReference>
<feature type="region of interest" description="Disordered" evidence="1">
    <location>
        <begin position="126"/>
        <end position="185"/>
    </location>
</feature>
<reference evidence="2" key="1">
    <citation type="submission" date="2021-11" db="EMBL/GenBank/DDBJ databases">
        <authorList>
            <person name="Herlambang A."/>
            <person name="Guo Y."/>
            <person name="Takashima Y."/>
            <person name="Nishizawa T."/>
        </authorList>
    </citation>
    <scope>NUCLEOTIDE SEQUENCE</scope>
    <source>
        <strain evidence="2">E1425</strain>
    </source>
</reference>
<reference evidence="2" key="2">
    <citation type="journal article" date="2022" name="Microbiol. Resour. Announc.">
        <title>Whole-Genome Sequence of Entomortierella parvispora E1425, a Mucoromycotan Fungus Associated with Burkholderiaceae-Related Endosymbiotic Bacteria.</title>
        <authorList>
            <person name="Herlambang A."/>
            <person name="Guo Y."/>
            <person name="Takashima Y."/>
            <person name="Narisawa K."/>
            <person name="Ohta H."/>
            <person name="Nishizawa T."/>
        </authorList>
    </citation>
    <scope>NUCLEOTIDE SEQUENCE</scope>
    <source>
        <strain evidence="2">E1425</strain>
    </source>
</reference>
<evidence type="ECO:0000313" key="3">
    <source>
        <dbReference type="Proteomes" id="UP000827284"/>
    </source>
</evidence>
<comment type="caution">
    <text evidence="2">The sequence shown here is derived from an EMBL/GenBank/DDBJ whole genome shotgun (WGS) entry which is preliminary data.</text>
</comment>
<accession>A0A9P3HAW0</accession>
<dbReference type="OrthoDB" id="2447326at2759"/>